<evidence type="ECO:0000313" key="1">
    <source>
        <dbReference type="EMBL" id="KAH8042179.1"/>
    </source>
</evidence>
<reference evidence="1" key="1">
    <citation type="journal article" date="2020" name="Cell">
        <title>Large-Scale Comparative Analyses of Tick Genomes Elucidate Their Genetic Diversity and Vector Capacities.</title>
        <authorList>
            <consortium name="Tick Genome and Microbiome Consortium (TIGMIC)"/>
            <person name="Jia N."/>
            <person name="Wang J."/>
            <person name="Shi W."/>
            <person name="Du L."/>
            <person name="Sun Y."/>
            <person name="Zhan W."/>
            <person name="Jiang J.F."/>
            <person name="Wang Q."/>
            <person name="Zhang B."/>
            <person name="Ji P."/>
            <person name="Bell-Sakyi L."/>
            <person name="Cui X.M."/>
            <person name="Yuan T.T."/>
            <person name="Jiang B.G."/>
            <person name="Yang W.F."/>
            <person name="Lam T.T."/>
            <person name="Chang Q.C."/>
            <person name="Ding S.J."/>
            <person name="Wang X.J."/>
            <person name="Zhu J.G."/>
            <person name="Ruan X.D."/>
            <person name="Zhao L."/>
            <person name="Wei J.T."/>
            <person name="Ye R.Z."/>
            <person name="Que T.C."/>
            <person name="Du C.H."/>
            <person name="Zhou Y.H."/>
            <person name="Cheng J.X."/>
            <person name="Dai P.F."/>
            <person name="Guo W.B."/>
            <person name="Han X.H."/>
            <person name="Huang E.J."/>
            <person name="Li L.F."/>
            <person name="Wei W."/>
            <person name="Gao Y.C."/>
            <person name="Liu J.Z."/>
            <person name="Shao H.Z."/>
            <person name="Wang X."/>
            <person name="Wang C.C."/>
            <person name="Yang T.C."/>
            <person name="Huo Q.B."/>
            <person name="Li W."/>
            <person name="Chen H.Y."/>
            <person name="Chen S.E."/>
            <person name="Zhou L.G."/>
            <person name="Ni X.B."/>
            <person name="Tian J.H."/>
            <person name="Sheng Y."/>
            <person name="Liu T."/>
            <person name="Pan Y.S."/>
            <person name="Xia L.Y."/>
            <person name="Li J."/>
            <person name="Zhao F."/>
            <person name="Cao W.C."/>
        </authorList>
    </citation>
    <scope>NUCLEOTIDE SEQUENCE</scope>
    <source>
        <strain evidence="1">Rmic-2018</strain>
    </source>
</reference>
<dbReference type="Proteomes" id="UP000821866">
    <property type="component" value="Chromosome 1"/>
</dbReference>
<protein>
    <submittedName>
        <fullName evidence="1">Uncharacterized protein</fullName>
    </submittedName>
</protein>
<dbReference type="EMBL" id="JABSTU010000001">
    <property type="protein sequence ID" value="KAH8042179.1"/>
    <property type="molecule type" value="Genomic_DNA"/>
</dbReference>
<name>A0A9J6F657_RHIMP</name>
<accession>A0A9J6F657</accession>
<gene>
    <name evidence="1" type="ORF">HPB51_021263</name>
</gene>
<keyword evidence="2" id="KW-1185">Reference proteome</keyword>
<organism evidence="1 2">
    <name type="scientific">Rhipicephalus microplus</name>
    <name type="common">Cattle tick</name>
    <name type="synonym">Boophilus microplus</name>
    <dbReference type="NCBI Taxonomy" id="6941"/>
    <lineage>
        <taxon>Eukaryota</taxon>
        <taxon>Metazoa</taxon>
        <taxon>Ecdysozoa</taxon>
        <taxon>Arthropoda</taxon>
        <taxon>Chelicerata</taxon>
        <taxon>Arachnida</taxon>
        <taxon>Acari</taxon>
        <taxon>Parasitiformes</taxon>
        <taxon>Ixodida</taxon>
        <taxon>Ixodoidea</taxon>
        <taxon>Ixodidae</taxon>
        <taxon>Rhipicephalinae</taxon>
        <taxon>Rhipicephalus</taxon>
        <taxon>Boophilus</taxon>
    </lineage>
</organism>
<dbReference type="AlphaFoldDB" id="A0A9J6F657"/>
<sequence>MTAYMPDQSQHESNLQTLFFHSVTGRSIVGTRDASLLCLYSTEQLLPGCFSKAALQYLRAQGSDLDARHWIAQLVAAFGHNVRDLSWINDLSALLVRYRLKRRPIARLTSYDGGQCASPRTHSGDNGKPLEEFLDVAMLQQRALLREISVSSRITYKYPLLPETHPHAAFDVSHRHVRVPSVLFNQSVPTNSTAFALHLSRLATRFYQALVLVLFDDPYELVAPVTEVANMHLMASELSRCLSQDATRAYASDGNVFAASDAERELLYRSTALVLAHRYRTEL</sequence>
<evidence type="ECO:0000313" key="2">
    <source>
        <dbReference type="Proteomes" id="UP000821866"/>
    </source>
</evidence>
<proteinExistence type="predicted"/>
<comment type="caution">
    <text evidence="1">The sequence shown here is derived from an EMBL/GenBank/DDBJ whole genome shotgun (WGS) entry which is preliminary data.</text>
</comment>
<reference evidence="1" key="2">
    <citation type="submission" date="2021-09" db="EMBL/GenBank/DDBJ databases">
        <authorList>
            <person name="Jia N."/>
            <person name="Wang J."/>
            <person name="Shi W."/>
            <person name="Du L."/>
            <person name="Sun Y."/>
            <person name="Zhan W."/>
            <person name="Jiang J."/>
            <person name="Wang Q."/>
            <person name="Zhang B."/>
            <person name="Ji P."/>
            <person name="Sakyi L.B."/>
            <person name="Cui X."/>
            <person name="Yuan T."/>
            <person name="Jiang B."/>
            <person name="Yang W."/>
            <person name="Lam T.T.-Y."/>
            <person name="Chang Q."/>
            <person name="Ding S."/>
            <person name="Wang X."/>
            <person name="Zhu J."/>
            <person name="Ruan X."/>
            <person name="Zhao L."/>
            <person name="Wei J."/>
            <person name="Que T."/>
            <person name="Du C."/>
            <person name="Cheng J."/>
            <person name="Dai P."/>
            <person name="Han X."/>
            <person name="Huang E."/>
            <person name="Gao Y."/>
            <person name="Liu J."/>
            <person name="Shao H."/>
            <person name="Ye R."/>
            <person name="Li L."/>
            <person name="Wei W."/>
            <person name="Wang X."/>
            <person name="Wang C."/>
            <person name="Huo Q."/>
            <person name="Li W."/>
            <person name="Guo W."/>
            <person name="Chen H."/>
            <person name="Chen S."/>
            <person name="Zhou L."/>
            <person name="Zhou L."/>
            <person name="Ni X."/>
            <person name="Tian J."/>
            <person name="Zhou Y."/>
            <person name="Sheng Y."/>
            <person name="Liu T."/>
            <person name="Pan Y."/>
            <person name="Xia L."/>
            <person name="Li J."/>
            <person name="Zhao F."/>
            <person name="Cao W."/>
        </authorList>
    </citation>
    <scope>NUCLEOTIDE SEQUENCE</scope>
    <source>
        <strain evidence="1">Rmic-2018</strain>
        <tissue evidence="1">Larvae</tissue>
    </source>
</reference>